<dbReference type="PANTHER" id="PTHR42978:SF6">
    <property type="entry name" value="QUORUM-QUENCHING LACTONASE YTNP-RELATED"/>
    <property type="match status" value="1"/>
</dbReference>
<protein>
    <submittedName>
        <fullName evidence="6">MBL fold metallo-hydrolase</fullName>
    </submittedName>
</protein>
<evidence type="ECO:0000313" key="6">
    <source>
        <dbReference type="EMBL" id="MFD2160055.1"/>
    </source>
</evidence>
<name>A0ABW4ZDT7_9BACT</name>
<comment type="caution">
    <text evidence="6">The sequence shown here is derived from an EMBL/GenBank/DDBJ whole genome shotgun (WGS) entry which is preliminary data.</text>
</comment>
<reference evidence="7" key="1">
    <citation type="journal article" date="2019" name="Int. J. Syst. Evol. Microbiol.">
        <title>The Global Catalogue of Microorganisms (GCM) 10K type strain sequencing project: providing services to taxonomists for standard genome sequencing and annotation.</title>
        <authorList>
            <consortium name="The Broad Institute Genomics Platform"/>
            <consortium name="The Broad Institute Genome Sequencing Center for Infectious Disease"/>
            <person name="Wu L."/>
            <person name="Ma J."/>
        </authorList>
    </citation>
    <scope>NUCLEOTIDE SEQUENCE [LARGE SCALE GENOMIC DNA]</scope>
    <source>
        <strain evidence="7">CCUG 57942</strain>
    </source>
</reference>
<evidence type="ECO:0000256" key="1">
    <source>
        <dbReference type="ARBA" id="ARBA00007749"/>
    </source>
</evidence>
<dbReference type="InterPro" id="IPR001279">
    <property type="entry name" value="Metallo-B-lactamas"/>
</dbReference>
<dbReference type="Gene3D" id="3.60.15.10">
    <property type="entry name" value="Ribonuclease Z/Hydroxyacylglutathione hydrolase-like"/>
    <property type="match status" value="1"/>
</dbReference>
<dbReference type="RefSeq" id="WP_377090068.1">
    <property type="nucleotide sequence ID" value="NZ_JBHSJL010000014.1"/>
</dbReference>
<dbReference type="CDD" id="cd07720">
    <property type="entry name" value="OPHC2-like_MBL-fold"/>
    <property type="match status" value="1"/>
</dbReference>
<dbReference type="PANTHER" id="PTHR42978">
    <property type="entry name" value="QUORUM-QUENCHING LACTONASE YTNP-RELATED-RELATED"/>
    <property type="match status" value="1"/>
</dbReference>
<dbReference type="Proteomes" id="UP001597389">
    <property type="component" value="Unassembled WGS sequence"/>
</dbReference>
<proteinExistence type="inferred from homology"/>
<gene>
    <name evidence="6" type="ORF">ACFSW8_14195</name>
</gene>
<evidence type="ECO:0000256" key="4">
    <source>
        <dbReference type="ARBA" id="ARBA00022833"/>
    </source>
</evidence>
<evidence type="ECO:0000259" key="5">
    <source>
        <dbReference type="SMART" id="SM00849"/>
    </source>
</evidence>
<keyword evidence="2" id="KW-0479">Metal-binding</keyword>
<dbReference type="Pfam" id="PF00753">
    <property type="entry name" value="Lactamase_B"/>
    <property type="match status" value="1"/>
</dbReference>
<keyword evidence="7" id="KW-1185">Reference proteome</keyword>
<accession>A0ABW4ZDT7</accession>
<dbReference type="InterPro" id="IPR006311">
    <property type="entry name" value="TAT_signal"/>
</dbReference>
<sequence>MHSQPSNLSRRQFGGIAVATAALSSLLPSRASGEESKNAIQAPKGMLQTQWGDYTITSLLDGVIPMKRELFSGRDKEVDSILEQIGQSGGTLPSPISAFLLTSAKHNILIDSGFGALDMFGPGFGNVLNGLYAAGLTPEKIDKVIITHAHPDHIGGMLSKDGNVVFPNAELIIAEKEAQFWNSKAMMEKAPDSAKGVFQLAQKVLGTYKNQMNQVASGKEVAPGIQLDLSPGHTPGHSILTIDGGDKPLKMIADTLHNCELHTALPDIAFAFDLDPKQAVAARIKLFDQLSADKALVLGSHVHFPGYGRILKVNNAYRFITATI</sequence>
<dbReference type="SMART" id="SM00849">
    <property type="entry name" value="Lactamase_B"/>
    <property type="match status" value="1"/>
</dbReference>
<evidence type="ECO:0000256" key="3">
    <source>
        <dbReference type="ARBA" id="ARBA00022801"/>
    </source>
</evidence>
<feature type="domain" description="Metallo-beta-lactamase" evidence="5">
    <location>
        <begin position="95"/>
        <end position="301"/>
    </location>
</feature>
<evidence type="ECO:0000256" key="2">
    <source>
        <dbReference type="ARBA" id="ARBA00022723"/>
    </source>
</evidence>
<comment type="similarity">
    <text evidence="1">Belongs to the metallo-beta-lactamase superfamily.</text>
</comment>
<dbReference type="InterPro" id="IPR036866">
    <property type="entry name" value="RibonucZ/Hydroxyglut_hydro"/>
</dbReference>
<dbReference type="EMBL" id="JBHUJB010000066">
    <property type="protein sequence ID" value="MFD2160055.1"/>
    <property type="molecule type" value="Genomic_DNA"/>
</dbReference>
<dbReference type="InterPro" id="IPR051013">
    <property type="entry name" value="MBL_superfamily_lactonases"/>
</dbReference>
<keyword evidence="3" id="KW-0378">Hydrolase</keyword>
<keyword evidence="4" id="KW-0862">Zinc</keyword>
<evidence type="ECO:0000313" key="7">
    <source>
        <dbReference type="Proteomes" id="UP001597389"/>
    </source>
</evidence>
<dbReference type="PROSITE" id="PS51318">
    <property type="entry name" value="TAT"/>
    <property type="match status" value="1"/>
</dbReference>
<organism evidence="6 7">
    <name type="scientific">Rubritalea tangerina</name>
    <dbReference type="NCBI Taxonomy" id="430798"/>
    <lineage>
        <taxon>Bacteria</taxon>
        <taxon>Pseudomonadati</taxon>
        <taxon>Verrucomicrobiota</taxon>
        <taxon>Verrucomicrobiia</taxon>
        <taxon>Verrucomicrobiales</taxon>
        <taxon>Rubritaleaceae</taxon>
        <taxon>Rubritalea</taxon>
    </lineage>
</organism>
<dbReference type="SUPFAM" id="SSF56281">
    <property type="entry name" value="Metallo-hydrolase/oxidoreductase"/>
    <property type="match status" value="1"/>
</dbReference>